<dbReference type="RefSeq" id="WP_003982510.1">
    <property type="nucleotide sequence ID" value="NZ_CP043497.1"/>
</dbReference>
<sequence length="200" mass="20348">MGDFGAFTRAALAFPAVLFTFALLVVAAYWLLVLAGGAGVDILDGGEGVDGGSAGAAGLPVTVTLSLGVLIAWTITLTGAALTESPRLRAAALGLALCAAWIGARAAARLARRLLPPERVASRDDFVGRVCVIRTGRVTADFGQAEVRADDGSTAVVQVRTQESGLTAGSSALIFDYDADGEFFRVAPFDAALDPHGAGA</sequence>
<dbReference type="EMBL" id="CP094298">
    <property type="protein sequence ID" value="UNZ02443.1"/>
    <property type="molecule type" value="Genomic_DNA"/>
</dbReference>
<reference evidence="2 3" key="1">
    <citation type="submission" date="2022-03" db="EMBL/GenBank/DDBJ databases">
        <title>Complete genome of Streptomyces rimosus ssp. rimosus R7 (=ATCC 10970).</title>
        <authorList>
            <person name="Beganovic S."/>
            <person name="Ruckert C."/>
            <person name="Busche T."/>
            <person name="Kalinowski J."/>
            <person name="Wittmann C."/>
        </authorList>
    </citation>
    <scope>NUCLEOTIDE SEQUENCE [LARGE SCALE GENOMIC DNA]</scope>
    <source>
        <strain evidence="2 3">R7</strain>
    </source>
</reference>
<dbReference type="Proteomes" id="UP000829494">
    <property type="component" value="Chromosome"/>
</dbReference>
<protein>
    <recommendedName>
        <fullName evidence="4">DUF1449 family protein</fullName>
    </recommendedName>
</protein>
<accession>A0ABY3YWW5</accession>
<keyword evidence="1" id="KW-1133">Transmembrane helix</keyword>
<dbReference type="GeneID" id="66858473"/>
<feature type="transmembrane region" description="Helical" evidence="1">
    <location>
        <begin position="12"/>
        <end position="32"/>
    </location>
</feature>
<name>A0ABY3YWW5_STRRM</name>
<evidence type="ECO:0000256" key="1">
    <source>
        <dbReference type="SAM" id="Phobius"/>
    </source>
</evidence>
<evidence type="ECO:0000313" key="3">
    <source>
        <dbReference type="Proteomes" id="UP000829494"/>
    </source>
</evidence>
<keyword evidence="1" id="KW-0812">Transmembrane</keyword>
<keyword evidence="3" id="KW-1185">Reference proteome</keyword>
<gene>
    <name evidence="2" type="ORF">SRIMR7_09805</name>
</gene>
<feature type="transmembrane region" description="Helical" evidence="1">
    <location>
        <begin position="52"/>
        <end position="76"/>
    </location>
</feature>
<proteinExistence type="predicted"/>
<organism evidence="2 3">
    <name type="scientific">Streptomyces rimosus subsp. rimosus</name>
    <dbReference type="NCBI Taxonomy" id="132474"/>
    <lineage>
        <taxon>Bacteria</taxon>
        <taxon>Bacillati</taxon>
        <taxon>Actinomycetota</taxon>
        <taxon>Actinomycetes</taxon>
        <taxon>Kitasatosporales</taxon>
        <taxon>Streptomycetaceae</taxon>
        <taxon>Streptomyces</taxon>
    </lineage>
</organism>
<evidence type="ECO:0008006" key="4">
    <source>
        <dbReference type="Google" id="ProtNLM"/>
    </source>
</evidence>
<feature type="transmembrane region" description="Helical" evidence="1">
    <location>
        <begin position="88"/>
        <end position="108"/>
    </location>
</feature>
<evidence type="ECO:0000313" key="2">
    <source>
        <dbReference type="EMBL" id="UNZ02443.1"/>
    </source>
</evidence>
<keyword evidence="1" id="KW-0472">Membrane</keyword>